<dbReference type="InterPro" id="IPR027417">
    <property type="entry name" value="P-loop_NTPase"/>
</dbReference>
<dbReference type="EMBL" id="FMWP01000125">
    <property type="protein sequence ID" value="SDA02459.1"/>
    <property type="molecule type" value="Genomic_DNA"/>
</dbReference>
<reference evidence="4" key="2">
    <citation type="submission" date="2016-10" db="EMBL/GenBank/DDBJ databases">
        <authorList>
            <person name="Jeantristanb JTB J.-T."/>
            <person name="Ricardo R."/>
        </authorList>
    </citation>
    <scope>NUCLEOTIDE SEQUENCE [LARGE SCALE GENOMIC DNA]</scope>
</reference>
<evidence type="ECO:0000313" key="4">
    <source>
        <dbReference type="Proteomes" id="UP000249723"/>
    </source>
</evidence>
<evidence type="ECO:0000313" key="2">
    <source>
        <dbReference type="EMBL" id="SDA01230.1"/>
    </source>
</evidence>
<sequence>MIIFVDAKAKGDQIVAELGRRDFRAKIPDSCFLLMLLSATRAPELRAEFDATLKEFLAKNMHILVAIKAAAQGVD</sequence>
<dbReference type="EMBL" id="FMWP01000116">
    <property type="protein sequence ID" value="SDA01230.1"/>
    <property type="molecule type" value="Genomic_DNA"/>
</dbReference>
<organism evidence="2 4">
    <name type="scientific">Microbotryum saponariae</name>
    <dbReference type="NCBI Taxonomy" id="289078"/>
    <lineage>
        <taxon>Eukaryota</taxon>
        <taxon>Fungi</taxon>
        <taxon>Dikarya</taxon>
        <taxon>Basidiomycota</taxon>
        <taxon>Pucciniomycotina</taxon>
        <taxon>Microbotryomycetes</taxon>
        <taxon>Microbotryales</taxon>
        <taxon>Microbotryaceae</taxon>
        <taxon>Microbotryum</taxon>
    </lineage>
</organism>
<gene>
    <name evidence="2" type="ORF">BZ3500_MVSOF-1268-A1-R1_CHR10-1G02527</name>
    <name evidence="1" type="ORF">BZ3500_MVSOF-1268-A1-R1_CHR2-1G04077</name>
    <name evidence="3" type="ORF">BZ3500_MVSOF-1268-A1-R1_CHR7-3G09711</name>
</gene>
<evidence type="ECO:0000313" key="1">
    <source>
        <dbReference type="EMBL" id="SCZ87944.1"/>
    </source>
</evidence>
<reference evidence="2" key="1">
    <citation type="submission" date="2016-10" db="EMBL/GenBank/DDBJ databases">
        <authorList>
            <person name="Cai Z."/>
        </authorList>
    </citation>
    <scope>NUCLEOTIDE SEQUENCE [LARGE SCALE GENOMIC DNA]</scope>
</reference>
<name>A0A2X0L882_9BASI</name>
<dbReference type="EMBL" id="FMWP01000012">
    <property type="protein sequence ID" value="SCZ87944.1"/>
    <property type="molecule type" value="Genomic_DNA"/>
</dbReference>
<dbReference type="Gene3D" id="3.40.50.300">
    <property type="entry name" value="P-loop containing nucleotide triphosphate hydrolases"/>
    <property type="match status" value="1"/>
</dbReference>
<proteinExistence type="predicted"/>
<dbReference type="Proteomes" id="UP000249723">
    <property type="component" value="Unassembled WGS sequence"/>
</dbReference>
<protein>
    <submittedName>
        <fullName evidence="2">BZ3500_MvSof-1268-A1-R1_Chr10-1g02527 protein</fullName>
    </submittedName>
    <submittedName>
        <fullName evidence="1">BZ3500_MvSof-1268-A1-R1_Chr2-1g04077 protein</fullName>
    </submittedName>
    <submittedName>
        <fullName evidence="3">BZ3500_MvSof-1268-A1-R1_Chr7-3g09711 protein</fullName>
    </submittedName>
</protein>
<dbReference type="AlphaFoldDB" id="A0A2X0L882"/>
<evidence type="ECO:0000313" key="3">
    <source>
        <dbReference type="EMBL" id="SDA02459.1"/>
    </source>
</evidence>
<accession>A0A2X0L882</accession>
<keyword evidence="4" id="KW-1185">Reference proteome</keyword>